<organism evidence="2 3">
    <name type="scientific">Boletus reticuloceps</name>
    <dbReference type="NCBI Taxonomy" id="495285"/>
    <lineage>
        <taxon>Eukaryota</taxon>
        <taxon>Fungi</taxon>
        <taxon>Dikarya</taxon>
        <taxon>Basidiomycota</taxon>
        <taxon>Agaricomycotina</taxon>
        <taxon>Agaricomycetes</taxon>
        <taxon>Agaricomycetidae</taxon>
        <taxon>Boletales</taxon>
        <taxon>Boletineae</taxon>
        <taxon>Boletaceae</taxon>
        <taxon>Boletoideae</taxon>
        <taxon>Boletus</taxon>
    </lineage>
</organism>
<keyword evidence="1" id="KW-0472">Membrane</keyword>
<keyword evidence="1" id="KW-0812">Transmembrane</keyword>
<dbReference type="Gene3D" id="3.90.180.10">
    <property type="entry name" value="Medium-chain alcohol dehydrogenases, catalytic domain"/>
    <property type="match status" value="1"/>
</dbReference>
<feature type="transmembrane region" description="Helical" evidence="1">
    <location>
        <begin position="6"/>
        <end position="26"/>
    </location>
</feature>
<dbReference type="PANTHER" id="PTHR43205:SF7">
    <property type="entry name" value="PROSTAGLANDIN REDUCTASE 1"/>
    <property type="match status" value="1"/>
</dbReference>
<evidence type="ECO:0008006" key="4">
    <source>
        <dbReference type="Google" id="ProtNLM"/>
    </source>
</evidence>
<dbReference type="InterPro" id="IPR045010">
    <property type="entry name" value="MDR_fam"/>
</dbReference>
<keyword evidence="1" id="KW-1133">Transmembrane helix</keyword>
<reference evidence="2" key="1">
    <citation type="submission" date="2021-03" db="EMBL/GenBank/DDBJ databases">
        <title>Evolutionary innovations through gain and loss of genes in the ectomycorrhizal Boletales.</title>
        <authorList>
            <person name="Wu G."/>
            <person name="Miyauchi S."/>
            <person name="Morin E."/>
            <person name="Yang Z.-L."/>
            <person name="Xu J."/>
            <person name="Martin F.M."/>
        </authorList>
    </citation>
    <scope>NUCLEOTIDE SEQUENCE</scope>
    <source>
        <strain evidence="2">BR01</strain>
    </source>
</reference>
<dbReference type="OrthoDB" id="809632at2759"/>
<dbReference type="InterPro" id="IPR036291">
    <property type="entry name" value="NAD(P)-bd_dom_sf"/>
</dbReference>
<dbReference type="AlphaFoldDB" id="A0A8I2YRB4"/>
<comment type="caution">
    <text evidence="2">The sequence shown here is derived from an EMBL/GenBank/DDBJ whole genome shotgun (WGS) entry which is preliminary data.</text>
</comment>
<evidence type="ECO:0000313" key="2">
    <source>
        <dbReference type="EMBL" id="KAG6376635.1"/>
    </source>
</evidence>
<dbReference type="EMBL" id="JAGFBS010000011">
    <property type="protein sequence ID" value="KAG6376635.1"/>
    <property type="molecule type" value="Genomic_DNA"/>
</dbReference>
<proteinExistence type="predicted"/>
<evidence type="ECO:0000256" key="1">
    <source>
        <dbReference type="SAM" id="Phobius"/>
    </source>
</evidence>
<keyword evidence="3" id="KW-1185">Reference proteome</keyword>
<dbReference type="Proteomes" id="UP000683000">
    <property type="component" value="Unassembled WGS sequence"/>
</dbReference>
<dbReference type="Gene3D" id="3.40.50.720">
    <property type="entry name" value="NAD(P)-binding Rossmann-like Domain"/>
    <property type="match status" value="1"/>
</dbReference>
<dbReference type="PANTHER" id="PTHR43205">
    <property type="entry name" value="PROSTAGLANDIN REDUCTASE"/>
    <property type="match status" value="1"/>
</dbReference>
<dbReference type="SUPFAM" id="SSF51735">
    <property type="entry name" value="NAD(P)-binding Rossmann-fold domains"/>
    <property type="match status" value="1"/>
</dbReference>
<sequence length="182" mass="20053">MAAGMVGLYIPLFNLTFHSLFLSLVIQFAKRDSLKVIASGGSDEKVAFMKEIRVDIAFNYKTTKTSEVLVKGSPINVYVPSFGHGDQARLIVVQLLEQCTPTSSLGLMNVMTKEIKMYGFVMTSILPKYRSAFYMEIPELLASNELIFKEELMKGLEGAGEAILVVQKGMNNGKCVVVVADQ</sequence>
<accession>A0A8I2YRB4</accession>
<gene>
    <name evidence="2" type="ORF">JVT61DRAFT_1620</name>
</gene>
<protein>
    <recommendedName>
        <fullName evidence="4">Alcohol dehydrogenase-like C-terminal domain-containing protein</fullName>
    </recommendedName>
</protein>
<evidence type="ECO:0000313" key="3">
    <source>
        <dbReference type="Proteomes" id="UP000683000"/>
    </source>
</evidence>
<dbReference type="GO" id="GO:0016628">
    <property type="term" value="F:oxidoreductase activity, acting on the CH-CH group of donors, NAD or NADP as acceptor"/>
    <property type="evidence" value="ECO:0007669"/>
    <property type="project" value="InterPro"/>
</dbReference>
<name>A0A8I2YRB4_9AGAM</name>